<gene>
    <name evidence="3" type="ORF">VHUM_03100</name>
</gene>
<dbReference type="InterPro" id="IPR042099">
    <property type="entry name" value="ANL_N_sf"/>
</dbReference>
<comment type="caution">
    <text evidence="3">The sequence shown here is derived from an EMBL/GenBank/DDBJ whole genome shotgun (WGS) entry which is preliminary data.</text>
</comment>
<keyword evidence="4" id="KW-1185">Reference proteome</keyword>
<organism evidence="3 4">
    <name type="scientific">Vanrija humicola</name>
    <name type="common">Yeast</name>
    <name type="synonym">Cryptococcus humicola</name>
    <dbReference type="NCBI Taxonomy" id="5417"/>
    <lineage>
        <taxon>Eukaryota</taxon>
        <taxon>Fungi</taxon>
        <taxon>Dikarya</taxon>
        <taxon>Basidiomycota</taxon>
        <taxon>Agaricomycotina</taxon>
        <taxon>Tremellomycetes</taxon>
        <taxon>Trichosporonales</taxon>
        <taxon>Trichosporonaceae</taxon>
        <taxon>Vanrija</taxon>
    </lineage>
</organism>
<dbReference type="GO" id="GO:0016405">
    <property type="term" value="F:CoA-ligase activity"/>
    <property type="evidence" value="ECO:0007669"/>
    <property type="project" value="TreeGrafter"/>
</dbReference>
<dbReference type="SUPFAM" id="SSF56801">
    <property type="entry name" value="Acetyl-CoA synthetase-like"/>
    <property type="match status" value="1"/>
</dbReference>
<dbReference type="PANTHER" id="PTHR24096">
    <property type="entry name" value="LONG-CHAIN-FATTY-ACID--COA LIGASE"/>
    <property type="match status" value="1"/>
</dbReference>
<evidence type="ECO:0000313" key="4">
    <source>
        <dbReference type="Proteomes" id="UP000473826"/>
    </source>
</evidence>
<dbReference type="InterPro" id="IPR045851">
    <property type="entry name" value="AMP-bd_C_sf"/>
</dbReference>
<dbReference type="EMBL" id="QKWK01000008">
    <property type="protein sequence ID" value="TXT07380.1"/>
    <property type="molecule type" value="Genomic_DNA"/>
</dbReference>
<dbReference type="Pfam" id="PF00501">
    <property type="entry name" value="AMP-binding"/>
    <property type="match status" value="1"/>
</dbReference>
<sequence>MTKPLSVAEADAIITAQALFALEEVEINGLKHKSWARQPPTFRAHLVPAMERWADRTFVDAPLPEPAPKEQRASITYGEALRQAYAVAGWLRARGVRVGSKVGIVGFNSINWAVSWIAIHLVGAVPVMVNAALTPDAMIQCLEITHPTVVLADAQSADTLAPASDRLRKAGVGDVYSYHPNAHLRHAVPVIDFATLVAENSPAADEVRRGLGLDGLGPDSDGTIFFTSGTTGYPKAVLSSQRAGIHNLLSSYVAPLRAALRMGAPIKMAMALAMAQDNPPVTLLAIPLFHATGCYGQLVRGIHDGGKIVLLRRWDVDDAVKQMIAHKVDIIGGVPAVPNAILQSGKLPANYPMRGISYGGAAPPARLAADLAKTFPAAGAATGWGMTETNAIHCLHAGPDYVGRPTSCGPPMPTTLLRIVDPETRKDLPRGTAGLVLAKGPNIMIEYYGNPKATAEVLDKDGWLDTGDGGYIDDEGWLFITDRIKDIIIRGGENIPSTEVENAVFADSRVGEAAAVPIPDDALGEVVGVAVSLRPGAKATGDELIALTSPKLRFQARPVFIWVSDTVLDRNANGKLVKKDIKAKVLAAYKRSKGKL</sequence>
<reference evidence="3 4" key="1">
    <citation type="journal article" date="2019" name="PLoS Genet.">
        <title>Convergent evolution of linked mating-type loci in basidiomycete fungi.</title>
        <authorList>
            <person name="Sun S."/>
            <person name="Coelho M.A."/>
            <person name="Heitman J."/>
            <person name="Nowrousian M."/>
        </authorList>
    </citation>
    <scope>NUCLEOTIDE SEQUENCE [LARGE SCALE GENOMIC DNA]</scope>
    <source>
        <strain evidence="3 4">CBS 4282</strain>
    </source>
</reference>
<protein>
    <recommendedName>
        <fullName evidence="5">AMP-dependent synthetase/ligase domain-containing protein</fullName>
    </recommendedName>
</protein>
<feature type="domain" description="AMP-binding enzyme C-terminal" evidence="2">
    <location>
        <begin position="499"/>
        <end position="575"/>
    </location>
</feature>
<dbReference type="InterPro" id="IPR000873">
    <property type="entry name" value="AMP-dep_synth/lig_dom"/>
</dbReference>
<dbReference type="Gene3D" id="3.30.300.30">
    <property type="match status" value="1"/>
</dbReference>
<proteinExistence type="predicted"/>
<dbReference type="OrthoDB" id="10253115at2759"/>
<dbReference type="InterPro" id="IPR025110">
    <property type="entry name" value="AMP-bd_C"/>
</dbReference>
<dbReference type="InterPro" id="IPR020845">
    <property type="entry name" value="AMP-binding_CS"/>
</dbReference>
<dbReference type="PROSITE" id="PS00455">
    <property type="entry name" value="AMP_BINDING"/>
    <property type="match status" value="1"/>
</dbReference>
<evidence type="ECO:0000259" key="2">
    <source>
        <dbReference type="Pfam" id="PF13193"/>
    </source>
</evidence>
<evidence type="ECO:0008006" key="5">
    <source>
        <dbReference type="Google" id="ProtNLM"/>
    </source>
</evidence>
<dbReference type="Gene3D" id="3.40.50.12780">
    <property type="entry name" value="N-terminal domain of ligase-like"/>
    <property type="match status" value="1"/>
</dbReference>
<dbReference type="GO" id="GO:0019748">
    <property type="term" value="P:secondary metabolic process"/>
    <property type="evidence" value="ECO:0007669"/>
    <property type="project" value="TreeGrafter"/>
</dbReference>
<evidence type="ECO:0000313" key="3">
    <source>
        <dbReference type="EMBL" id="TXT07380.1"/>
    </source>
</evidence>
<dbReference type="AlphaFoldDB" id="A0A7D8YXQ7"/>
<dbReference type="Pfam" id="PF13193">
    <property type="entry name" value="AMP-binding_C"/>
    <property type="match status" value="1"/>
</dbReference>
<dbReference type="PANTHER" id="PTHR24096:SF393">
    <property type="entry name" value="LIGASE, PUTATIVE-RELATED"/>
    <property type="match status" value="1"/>
</dbReference>
<accession>A0A7D8YXQ7</accession>
<evidence type="ECO:0000259" key="1">
    <source>
        <dbReference type="Pfam" id="PF00501"/>
    </source>
</evidence>
<name>A0A7D8YXQ7_VANHU</name>
<feature type="domain" description="AMP-dependent synthetase/ligase" evidence="1">
    <location>
        <begin position="52"/>
        <end position="448"/>
    </location>
</feature>
<dbReference type="Proteomes" id="UP000473826">
    <property type="component" value="Unassembled WGS sequence"/>
</dbReference>